<dbReference type="KEGG" id="bcop:JD108_14645"/>
<accession>A0A7T5EIF9</accession>
<reference evidence="2" key="2">
    <citation type="submission" date="2021-04" db="EMBL/GenBank/DDBJ databases">
        <title>Brevibacillus composti FJAT-54423, complete genome.</title>
        <authorList>
            <person name="Tang R."/>
        </authorList>
    </citation>
    <scope>NUCLEOTIDE SEQUENCE</scope>
    <source>
        <strain evidence="2">FJAT-54424</strain>
    </source>
</reference>
<dbReference type="Proteomes" id="UP000677234">
    <property type="component" value="Chromosome"/>
</dbReference>
<dbReference type="RefSeq" id="WP_198826778.1">
    <property type="nucleotide sequence ID" value="NZ_CP066308.1"/>
</dbReference>
<keyword evidence="4" id="KW-1185">Reference proteome</keyword>
<organism evidence="1 3">
    <name type="scientific">Brevibacillus composti</name>
    <dbReference type="NCBI Taxonomy" id="2796470"/>
    <lineage>
        <taxon>Bacteria</taxon>
        <taxon>Bacillati</taxon>
        <taxon>Bacillota</taxon>
        <taxon>Bacilli</taxon>
        <taxon>Bacillales</taxon>
        <taxon>Paenibacillaceae</taxon>
        <taxon>Brevibacillus</taxon>
    </lineage>
</organism>
<evidence type="ECO:0000313" key="2">
    <source>
        <dbReference type="EMBL" id="QUO40226.1"/>
    </source>
</evidence>
<dbReference type="PROSITE" id="PS51257">
    <property type="entry name" value="PROKAR_LIPOPROTEIN"/>
    <property type="match status" value="1"/>
</dbReference>
<gene>
    <name evidence="1" type="ORF">JD108_14645</name>
    <name evidence="2" type="ORF">KDJ56_14590</name>
</gene>
<evidence type="ECO:0000313" key="1">
    <source>
        <dbReference type="EMBL" id="QQE73148.1"/>
    </source>
</evidence>
<dbReference type="EMBL" id="CP073708">
    <property type="protein sequence ID" value="QUO40226.1"/>
    <property type="molecule type" value="Genomic_DNA"/>
</dbReference>
<dbReference type="AlphaFoldDB" id="A0A7T5EIF9"/>
<name>A0A7T5EIF9_9BACL</name>
<reference evidence="1 3" key="1">
    <citation type="submission" date="2020-12" db="EMBL/GenBank/DDBJ databases">
        <title>strain FJAT-54423T represents a novel species of the genus Brevibacillus.</title>
        <authorList>
            <person name="Tang R."/>
        </authorList>
    </citation>
    <scope>NUCLEOTIDE SEQUENCE [LARGE SCALE GENOMIC DNA]</scope>
    <source>
        <strain evidence="1 3">FJAT-54423</strain>
    </source>
</reference>
<proteinExistence type="predicted"/>
<sequence>MKKGTVLSLVFFFLLAGCGGSYETEKKLAVEYVNVFLRGDDAEAKKEFVEKHVQAEMQAFMHLAIGMNGDLS</sequence>
<evidence type="ECO:0000313" key="3">
    <source>
        <dbReference type="Proteomes" id="UP000595847"/>
    </source>
</evidence>
<dbReference type="Proteomes" id="UP000595847">
    <property type="component" value="Chromosome"/>
</dbReference>
<dbReference type="EMBL" id="CP066308">
    <property type="protein sequence ID" value="QQE73148.1"/>
    <property type="molecule type" value="Genomic_DNA"/>
</dbReference>
<evidence type="ECO:0000313" key="4">
    <source>
        <dbReference type="Proteomes" id="UP000677234"/>
    </source>
</evidence>
<protein>
    <submittedName>
        <fullName evidence="1">Uncharacterized protein</fullName>
    </submittedName>
</protein>